<accession>A0AAJ0ML10</accession>
<feature type="chain" id="PRO_5042484387" evidence="2">
    <location>
        <begin position="19"/>
        <end position="440"/>
    </location>
</feature>
<name>A0AAJ0ML10_9PEZI</name>
<reference evidence="3" key="1">
    <citation type="journal article" date="2023" name="Mol. Phylogenet. Evol.">
        <title>Genome-scale phylogeny and comparative genomics of the fungal order Sordariales.</title>
        <authorList>
            <person name="Hensen N."/>
            <person name="Bonometti L."/>
            <person name="Westerberg I."/>
            <person name="Brannstrom I.O."/>
            <person name="Guillou S."/>
            <person name="Cros-Aarteil S."/>
            <person name="Calhoun S."/>
            <person name="Haridas S."/>
            <person name="Kuo A."/>
            <person name="Mondo S."/>
            <person name="Pangilinan J."/>
            <person name="Riley R."/>
            <person name="LaButti K."/>
            <person name="Andreopoulos B."/>
            <person name="Lipzen A."/>
            <person name="Chen C."/>
            <person name="Yan M."/>
            <person name="Daum C."/>
            <person name="Ng V."/>
            <person name="Clum A."/>
            <person name="Steindorff A."/>
            <person name="Ohm R.A."/>
            <person name="Martin F."/>
            <person name="Silar P."/>
            <person name="Natvig D.O."/>
            <person name="Lalanne C."/>
            <person name="Gautier V."/>
            <person name="Ament-Velasquez S.L."/>
            <person name="Kruys A."/>
            <person name="Hutchinson M.I."/>
            <person name="Powell A.J."/>
            <person name="Barry K."/>
            <person name="Miller A.N."/>
            <person name="Grigoriev I.V."/>
            <person name="Debuchy R."/>
            <person name="Gladieux P."/>
            <person name="Hiltunen Thoren M."/>
            <person name="Johannesson H."/>
        </authorList>
    </citation>
    <scope>NUCLEOTIDE SEQUENCE</scope>
    <source>
        <strain evidence="3">CBS 955.72</strain>
    </source>
</reference>
<feature type="signal peptide" evidence="2">
    <location>
        <begin position="1"/>
        <end position="18"/>
    </location>
</feature>
<organism evidence="3 4">
    <name type="scientific">Lasiosphaeria hispida</name>
    <dbReference type="NCBI Taxonomy" id="260671"/>
    <lineage>
        <taxon>Eukaryota</taxon>
        <taxon>Fungi</taxon>
        <taxon>Dikarya</taxon>
        <taxon>Ascomycota</taxon>
        <taxon>Pezizomycotina</taxon>
        <taxon>Sordariomycetes</taxon>
        <taxon>Sordariomycetidae</taxon>
        <taxon>Sordariales</taxon>
        <taxon>Lasiosphaeriaceae</taxon>
        <taxon>Lasiosphaeria</taxon>
    </lineage>
</organism>
<gene>
    <name evidence="3" type="ORF">B0T25DRAFT_598258</name>
</gene>
<evidence type="ECO:0000256" key="1">
    <source>
        <dbReference type="SAM" id="MobiDB-lite"/>
    </source>
</evidence>
<comment type="caution">
    <text evidence="3">The sequence shown here is derived from an EMBL/GenBank/DDBJ whole genome shotgun (WGS) entry which is preliminary data.</text>
</comment>
<reference evidence="3" key="2">
    <citation type="submission" date="2023-06" db="EMBL/GenBank/DDBJ databases">
        <authorList>
            <consortium name="Lawrence Berkeley National Laboratory"/>
            <person name="Haridas S."/>
            <person name="Hensen N."/>
            <person name="Bonometti L."/>
            <person name="Westerberg I."/>
            <person name="Brannstrom I.O."/>
            <person name="Guillou S."/>
            <person name="Cros-Aarteil S."/>
            <person name="Calhoun S."/>
            <person name="Kuo A."/>
            <person name="Mondo S."/>
            <person name="Pangilinan J."/>
            <person name="Riley R."/>
            <person name="Labutti K."/>
            <person name="Andreopoulos B."/>
            <person name="Lipzen A."/>
            <person name="Chen C."/>
            <person name="Yanf M."/>
            <person name="Daum C."/>
            <person name="Ng V."/>
            <person name="Clum A."/>
            <person name="Steindorff A."/>
            <person name="Ohm R."/>
            <person name="Martin F."/>
            <person name="Silar P."/>
            <person name="Natvig D."/>
            <person name="Lalanne C."/>
            <person name="Gautier V."/>
            <person name="Ament-Velasquez S.L."/>
            <person name="Kruys A."/>
            <person name="Hutchinson M.I."/>
            <person name="Powell A.J."/>
            <person name="Barry K."/>
            <person name="Miller A.N."/>
            <person name="Grigoriev I.V."/>
            <person name="Debuchy R."/>
            <person name="Gladieux P."/>
            <person name="Thoren M.H."/>
            <person name="Johannesson H."/>
        </authorList>
    </citation>
    <scope>NUCLEOTIDE SEQUENCE</scope>
    <source>
        <strain evidence="3">CBS 955.72</strain>
    </source>
</reference>
<dbReference type="Proteomes" id="UP001275084">
    <property type="component" value="Unassembled WGS sequence"/>
</dbReference>
<dbReference type="EMBL" id="JAUIQD010000001">
    <property type="protein sequence ID" value="KAK3364307.1"/>
    <property type="molecule type" value="Genomic_DNA"/>
</dbReference>
<evidence type="ECO:0000313" key="4">
    <source>
        <dbReference type="Proteomes" id="UP001275084"/>
    </source>
</evidence>
<protein>
    <submittedName>
        <fullName evidence="3">Uncharacterized protein</fullName>
    </submittedName>
</protein>
<evidence type="ECO:0000313" key="3">
    <source>
        <dbReference type="EMBL" id="KAK3364307.1"/>
    </source>
</evidence>
<proteinExistence type="predicted"/>
<keyword evidence="2" id="KW-0732">Signal</keyword>
<keyword evidence="4" id="KW-1185">Reference proteome</keyword>
<feature type="region of interest" description="Disordered" evidence="1">
    <location>
        <begin position="360"/>
        <end position="409"/>
    </location>
</feature>
<evidence type="ECO:0000256" key="2">
    <source>
        <dbReference type="SAM" id="SignalP"/>
    </source>
</evidence>
<dbReference type="AlphaFoldDB" id="A0AAJ0ML10"/>
<sequence length="440" mass="49787">MSCTWFPVITTCLALGAALDPRPESHYNHWVLPLSTQTEFDQVDNDDGLTVIDISNLDAIRYCFFFLDRVMTPLTCVEYYRKYYKKDDPSLPQPADLGAWELVSSETLRNLWPHGNWRRKEAEVLDDDTIARENSIMEGSIKSLRSLAFERAIKHMADEPEQQAEHLAAVEHIPRFHSELWNFLGQNPDLVRRRGGSQLLGFALRDTDTNTLDFSPYPWLTETQILELIEKNSLAVKHSFTALDLSHTATVVDTSSIRRILDACPTVTELSVLCVDNLPLLPLLRSLEGSNVTKVLHSDLFRYPISRANAVAISGYFSSATRKSKHAVIRQAIVINFPIDRKQTTRNFVFHHHPQHTPAITSWSGNRAPVPPRPRPVDDNTWWVPSEDPNAEIGPARPPNPRSTFFDNGNPSAYATHSNLLDLCADSANIINRALARNLY</sequence>